<dbReference type="Proteomes" id="UP000184499">
    <property type="component" value="Unassembled WGS sequence"/>
</dbReference>
<feature type="domain" description="Alpha/beta hydrolase fold-3" evidence="1">
    <location>
        <begin position="81"/>
        <end position="229"/>
    </location>
</feature>
<evidence type="ECO:0000313" key="2">
    <source>
        <dbReference type="EMBL" id="OJJ66040.1"/>
    </source>
</evidence>
<dbReference type="RefSeq" id="XP_067473290.1">
    <property type="nucleotide sequence ID" value="XM_067628165.1"/>
</dbReference>
<dbReference type="GO" id="GO:0016787">
    <property type="term" value="F:hydrolase activity"/>
    <property type="evidence" value="ECO:0007669"/>
    <property type="project" value="InterPro"/>
</dbReference>
<protein>
    <recommendedName>
        <fullName evidence="1">Alpha/beta hydrolase fold-3 domain-containing protein</fullName>
    </recommendedName>
</protein>
<dbReference type="AlphaFoldDB" id="A0A1L9U2X2"/>
<dbReference type="EMBL" id="KV878702">
    <property type="protein sequence ID" value="OJJ66040.1"/>
    <property type="molecule type" value="Genomic_DNA"/>
</dbReference>
<organism evidence="2 3">
    <name type="scientific">Aspergillus brasiliensis (strain CBS 101740 / IMI 381727 / IBT 21946)</name>
    <dbReference type="NCBI Taxonomy" id="767769"/>
    <lineage>
        <taxon>Eukaryota</taxon>
        <taxon>Fungi</taxon>
        <taxon>Dikarya</taxon>
        <taxon>Ascomycota</taxon>
        <taxon>Pezizomycotina</taxon>
        <taxon>Eurotiomycetes</taxon>
        <taxon>Eurotiomycetidae</taxon>
        <taxon>Eurotiales</taxon>
        <taxon>Aspergillaceae</taxon>
        <taxon>Aspergillus</taxon>
        <taxon>Aspergillus subgen. Circumdati</taxon>
    </lineage>
</organism>
<dbReference type="GeneID" id="93580653"/>
<proteinExistence type="predicted"/>
<gene>
    <name evidence="2" type="ORF">ASPBRDRAFT_60048</name>
</gene>
<dbReference type="SUPFAM" id="SSF53474">
    <property type="entry name" value="alpha/beta-Hydrolases"/>
    <property type="match status" value="1"/>
</dbReference>
<sequence>MNFSQYTSPSEEWLALEATLPPPQADLPNEQLKVVNNTRCDFQDHTIPTRHGSTIEARSHRPVGAEKDQSLHIYCHLHRDTFPWIHDHVNEIGGDSETLAVGGTSAGACLAASITLAQHPGERGQLLMFLVLVHHDCHEPQLLKLRIINASSWVTNWDAPILPRRTMEFYTLLLGVRNKRRSGGNLRLYPGNATAEQVRGLSPVMLGLAGLDPLRDEVLLYAELLSRNG</sequence>
<reference evidence="3" key="1">
    <citation type="journal article" date="2017" name="Genome Biol.">
        <title>Comparative genomics reveals high biological diversity and specific adaptations in the industrially and medically important fungal genus Aspergillus.</title>
        <authorList>
            <person name="de Vries R.P."/>
            <person name="Riley R."/>
            <person name="Wiebenga A."/>
            <person name="Aguilar-Osorio G."/>
            <person name="Amillis S."/>
            <person name="Uchima C.A."/>
            <person name="Anderluh G."/>
            <person name="Asadollahi M."/>
            <person name="Askin M."/>
            <person name="Barry K."/>
            <person name="Battaglia E."/>
            <person name="Bayram O."/>
            <person name="Benocci T."/>
            <person name="Braus-Stromeyer S.A."/>
            <person name="Caldana C."/>
            <person name="Canovas D."/>
            <person name="Cerqueira G.C."/>
            <person name="Chen F."/>
            <person name="Chen W."/>
            <person name="Choi C."/>
            <person name="Clum A."/>
            <person name="Dos Santos R.A."/>
            <person name="Damasio A.R."/>
            <person name="Diallinas G."/>
            <person name="Emri T."/>
            <person name="Fekete E."/>
            <person name="Flipphi M."/>
            <person name="Freyberg S."/>
            <person name="Gallo A."/>
            <person name="Gournas C."/>
            <person name="Habgood R."/>
            <person name="Hainaut M."/>
            <person name="Harispe M.L."/>
            <person name="Henrissat B."/>
            <person name="Hilden K.S."/>
            <person name="Hope R."/>
            <person name="Hossain A."/>
            <person name="Karabika E."/>
            <person name="Karaffa L."/>
            <person name="Karanyi Z."/>
            <person name="Krasevec N."/>
            <person name="Kuo A."/>
            <person name="Kusch H."/>
            <person name="LaButti K."/>
            <person name="Lagendijk E.L."/>
            <person name="Lapidus A."/>
            <person name="Levasseur A."/>
            <person name="Lindquist E."/>
            <person name="Lipzen A."/>
            <person name="Logrieco A.F."/>
            <person name="MacCabe A."/>
            <person name="Maekelae M.R."/>
            <person name="Malavazi I."/>
            <person name="Melin P."/>
            <person name="Meyer V."/>
            <person name="Mielnichuk N."/>
            <person name="Miskei M."/>
            <person name="Molnar A.P."/>
            <person name="Mule G."/>
            <person name="Ngan C.Y."/>
            <person name="Orejas M."/>
            <person name="Orosz E."/>
            <person name="Ouedraogo J.P."/>
            <person name="Overkamp K.M."/>
            <person name="Park H.-S."/>
            <person name="Perrone G."/>
            <person name="Piumi F."/>
            <person name="Punt P.J."/>
            <person name="Ram A.F."/>
            <person name="Ramon A."/>
            <person name="Rauscher S."/>
            <person name="Record E."/>
            <person name="Riano-Pachon D.M."/>
            <person name="Robert V."/>
            <person name="Roehrig J."/>
            <person name="Ruller R."/>
            <person name="Salamov A."/>
            <person name="Salih N.S."/>
            <person name="Samson R.A."/>
            <person name="Sandor E."/>
            <person name="Sanguinetti M."/>
            <person name="Schuetze T."/>
            <person name="Sepcic K."/>
            <person name="Shelest E."/>
            <person name="Sherlock G."/>
            <person name="Sophianopoulou V."/>
            <person name="Squina F.M."/>
            <person name="Sun H."/>
            <person name="Susca A."/>
            <person name="Todd R.B."/>
            <person name="Tsang A."/>
            <person name="Unkles S.E."/>
            <person name="van de Wiele N."/>
            <person name="van Rossen-Uffink D."/>
            <person name="Oliveira J.V."/>
            <person name="Vesth T.C."/>
            <person name="Visser J."/>
            <person name="Yu J.-H."/>
            <person name="Zhou M."/>
            <person name="Andersen M.R."/>
            <person name="Archer D.B."/>
            <person name="Baker S.E."/>
            <person name="Benoit I."/>
            <person name="Brakhage A.A."/>
            <person name="Braus G.H."/>
            <person name="Fischer R."/>
            <person name="Frisvad J.C."/>
            <person name="Goldman G.H."/>
            <person name="Houbraken J."/>
            <person name="Oakley B."/>
            <person name="Pocsi I."/>
            <person name="Scazzocchio C."/>
            <person name="Seiboth B."/>
            <person name="vanKuyk P.A."/>
            <person name="Wortman J."/>
            <person name="Dyer P.S."/>
            <person name="Grigoriev I.V."/>
        </authorList>
    </citation>
    <scope>NUCLEOTIDE SEQUENCE [LARGE SCALE GENOMIC DNA]</scope>
    <source>
        <strain evidence="3">CBS 101740 / IMI 381727 / IBT 21946</strain>
    </source>
</reference>
<dbReference type="InterPro" id="IPR013094">
    <property type="entry name" value="AB_hydrolase_3"/>
</dbReference>
<dbReference type="InterPro" id="IPR029058">
    <property type="entry name" value="AB_hydrolase_fold"/>
</dbReference>
<accession>A0A1L9U2X2</accession>
<evidence type="ECO:0000259" key="1">
    <source>
        <dbReference type="Pfam" id="PF07859"/>
    </source>
</evidence>
<dbReference type="STRING" id="767769.A0A1L9U2X2"/>
<name>A0A1L9U2X2_ASPBC</name>
<evidence type="ECO:0000313" key="3">
    <source>
        <dbReference type="Proteomes" id="UP000184499"/>
    </source>
</evidence>
<dbReference type="OrthoDB" id="408631at2759"/>
<dbReference type="Gene3D" id="3.40.50.1820">
    <property type="entry name" value="alpha/beta hydrolase"/>
    <property type="match status" value="1"/>
</dbReference>
<dbReference type="Pfam" id="PF07859">
    <property type="entry name" value="Abhydrolase_3"/>
    <property type="match status" value="1"/>
</dbReference>
<dbReference type="VEuPathDB" id="FungiDB:ASPBRDRAFT_60048"/>
<keyword evidence="3" id="KW-1185">Reference proteome</keyword>